<reference evidence="4" key="2">
    <citation type="submission" date="2025-08" db="UniProtKB">
        <authorList>
            <consortium name="RefSeq"/>
        </authorList>
    </citation>
    <scope>IDENTIFICATION</scope>
    <source>
        <tissue evidence="4">Etiolated seedlings</tissue>
    </source>
</reference>
<feature type="coiled-coil region" evidence="1">
    <location>
        <begin position="125"/>
        <end position="152"/>
    </location>
</feature>
<keyword evidence="1" id="KW-0175">Coiled coil</keyword>
<dbReference type="PANTHER" id="PTHR35731">
    <property type="entry name" value="8-AMINO-7-OXONONANOATE SYNTHASE"/>
    <property type="match status" value="1"/>
</dbReference>
<keyword evidence="2" id="KW-0812">Transmembrane</keyword>
<dbReference type="GeneID" id="101503271"/>
<evidence type="ECO:0000313" key="4">
    <source>
        <dbReference type="RefSeq" id="XP_004492412.1"/>
    </source>
</evidence>
<feature type="transmembrane region" description="Helical" evidence="2">
    <location>
        <begin position="193"/>
        <end position="211"/>
    </location>
</feature>
<sequence>MNALKFIHPSFRHTNIKYNVHCTKLRNTRSSILCLSKSNESDSQASQPGDTHKQELLAQIVMLQTRKVRLTDYIDERSAYLTQFGEKINAEFEKIGEDALKGLDEADARITANIESQMLEFEESAEFNRQEIQVRENELEEFEVQMENGRNEGLFFKNLRKKVPVVDKAKAKEEAEKIKDVIREKAGSTIRKNVYRLFIGLLIFTVVYTIASPSTDWRKVAVFGAILVALISQLIYEQNMSAEIGTMRKTNSEEENK</sequence>
<dbReference type="AlphaFoldDB" id="A0A1S2XPC0"/>
<dbReference type="OrthoDB" id="515004at2759"/>
<dbReference type="KEGG" id="cam:101503271"/>
<keyword evidence="2" id="KW-0472">Membrane</keyword>
<evidence type="ECO:0000256" key="1">
    <source>
        <dbReference type="SAM" id="Coils"/>
    </source>
</evidence>
<dbReference type="RefSeq" id="XP_004492412.1">
    <property type="nucleotide sequence ID" value="XM_004492355.3"/>
</dbReference>
<keyword evidence="3" id="KW-1185">Reference proteome</keyword>
<dbReference type="STRING" id="3827.A0A1S2XPC0"/>
<evidence type="ECO:0000256" key="2">
    <source>
        <dbReference type="SAM" id="Phobius"/>
    </source>
</evidence>
<dbReference type="PANTHER" id="PTHR35731:SF1">
    <property type="entry name" value="8-AMINO-7-OXONONANOATE SYNTHASE"/>
    <property type="match status" value="1"/>
</dbReference>
<accession>A0A1S2XPC0</accession>
<dbReference type="GO" id="GO:0009507">
    <property type="term" value="C:chloroplast"/>
    <property type="evidence" value="ECO:0007669"/>
    <property type="project" value="TreeGrafter"/>
</dbReference>
<dbReference type="eggNOG" id="ENOG502QV7I">
    <property type="taxonomic scope" value="Eukaryota"/>
</dbReference>
<reference evidence="3" key="1">
    <citation type="journal article" date="2013" name="Nat. Biotechnol.">
        <title>Draft genome sequence of chickpea (Cicer arietinum) provides a resource for trait improvement.</title>
        <authorList>
            <person name="Varshney R.K."/>
            <person name="Song C."/>
            <person name="Saxena R.K."/>
            <person name="Azam S."/>
            <person name="Yu S."/>
            <person name="Sharpe A.G."/>
            <person name="Cannon S."/>
            <person name="Baek J."/>
            <person name="Rosen B.D."/>
            <person name="Tar'an B."/>
            <person name="Millan T."/>
            <person name="Zhang X."/>
            <person name="Ramsay L.D."/>
            <person name="Iwata A."/>
            <person name="Wang Y."/>
            <person name="Nelson W."/>
            <person name="Farmer A.D."/>
            <person name="Gaur P.M."/>
            <person name="Soderlund C."/>
            <person name="Penmetsa R.V."/>
            <person name="Xu C."/>
            <person name="Bharti A.K."/>
            <person name="He W."/>
            <person name="Winter P."/>
            <person name="Zhao S."/>
            <person name="Hane J.K."/>
            <person name="Carrasquilla-Garcia N."/>
            <person name="Condie J.A."/>
            <person name="Upadhyaya H.D."/>
            <person name="Luo M.C."/>
            <person name="Thudi M."/>
            <person name="Gowda C.L."/>
            <person name="Singh N.P."/>
            <person name="Lichtenzveig J."/>
            <person name="Gali K.K."/>
            <person name="Rubio J."/>
            <person name="Nadarajan N."/>
            <person name="Dolezel J."/>
            <person name="Bansal K.C."/>
            <person name="Xu X."/>
            <person name="Edwards D."/>
            <person name="Zhang G."/>
            <person name="Kahl G."/>
            <person name="Gil J."/>
            <person name="Singh K.B."/>
            <person name="Datta S.K."/>
            <person name="Jackson S.A."/>
            <person name="Wang J."/>
            <person name="Cook D.R."/>
        </authorList>
    </citation>
    <scope>NUCLEOTIDE SEQUENCE [LARGE SCALE GENOMIC DNA]</scope>
    <source>
        <strain evidence="3">cv. CDC Frontier</strain>
    </source>
</reference>
<dbReference type="Proteomes" id="UP000087171">
    <property type="component" value="Chromosome Ca3"/>
</dbReference>
<protein>
    <submittedName>
        <fullName evidence="4">Uncharacterized protein LOC101503271</fullName>
    </submittedName>
</protein>
<gene>
    <name evidence="4" type="primary">LOC101503271</name>
</gene>
<proteinExistence type="predicted"/>
<dbReference type="PaxDb" id="3827-XP_004492412.1"/>
<evidence type="ECO:0000313" key="3">
    <source>
        <dbReference type="Proteomes" id="UP000087171"/>
    </source>
</evidence>
<organism evidence="3 4">
    <name type="scientific">Cicer arietinum</name>
    <name type="common">Chickpea</name>
    <name type="synonym">Garbanzo</name>
    <dbReference type="NCBI Taxonomy" id="3827"/>
    <lineage>
        <taxon>Eukaryota</taxon>
        <taxon>Viridiplantae</taxon>
        <taxon>Streptophyta</taxon>
        <taxon>Embryophyta</taxon>
        <taxon>Tracheophyta</taxon>
        <taxon>Spermatophyta</taxon>
        <taxon>Magnoliopsida</taxon>
        <taxon>eudicotyledons</taxon>
        <taxon>Gunneridae</taxon>
        <taxon>Pentapetalae</taxon>
        <taxon>rosids</taxon>
        <taxon>fabids</taxon>
        <taxon>Fabales</taxon>
        <taxon>Fabaceae</taxon>
        <taxon>Papilionoideae</taxon>
        <taxon>50 kb inversion clade</taxon>
        <taxon>NPAAA clade</taxon>
        <taxon>Hologalegina</taxon>
        <taxon>IRL clade</taxon>
        <taxon>Cicereae</taxon>
        <taxon>Cicer</taxon>
    </lineage>
</organism>
<keyword evidence="2" id="KW-1133">Transmembrane helix</keyword>
<feature type="transmembrane region" description="Helical" evidence="2">
    <location>
        <begin position="217"/>
        <end position="236"/>
    </location>
</feature>
<name>A0A1S2XPC0_CICAR</name>